<gene>
    <name evidence="1" type="ORF">BDA99DRAFT_563381</name>
</gene>
<evidence type="ECO:0000313" key="1">
    <source>
        <dbReference type="EMBL" id="KAI9252350.1"/>
    </source>
</evidence>
<proteinExistence type="predicted"/>
<protein>
    <recommendedName>
        <fullName evidence="3">F-box domain-containing protein</fullName>
    </recommendedName>
</protein>
<reference evidence="1" key="1">
    <citation type="journal article" date="2022" name="IScience">
        <title>Evolution of zygomycete secretomes and the origins of terrestrial fungal ecologies.</title>
        <authorList>
            <person name="Chang Y."/>
            <person name="Wang Y."/>
            <person name="Mondo S."/>
            <person name="Ahrendt S."/>
            <person name="Andreopoulos W."/>
            <person name="Barry K."/>
            <person name="Beard J."/>
            <person name="Benny G.L."/>
            <person name="Blankenship S."/>
            <person name="Bonito G."/>
            <person name="Cuomo C."/>
            <person name="Desiro A."/>
            <person name="Gervers K.A."/>
            <person name="Hundley H."/>
            <person name="Kuo A."/>
            <person name="LaButti K."/>
            <person name="Lang B.F."/>
            <person name="Lipzen A."/>
            <person name="O'Donnell K."/>
            <person name="Pangilinan J."/>
            <person name="Reynolds N."/>
            <person name="Sandor L."/>
            <person name="Smith M.E."/>
            <person name="Tsang A."/>
            <person name="Grigoriev I.V."/>
            <person name="Stajich J.E."/>
            <person name="Spatafora J.W."/>
        </authorList>
    </citation>
    <scope>NUCLEOTIDE SEQUENCE</scope>
    <source>
        <strain evidence="1">RSA 2281</strain>
    </source>
</reference>
<reference evidence="1" key="2">
    <citation type="submission" date="2023-02" db="EMBL/GenBank/DDBJ databases">
        <authorList>
            <consortium name="DOE Joint Genome Institute"/>
            <person name="Mondo S.J."/>
            <person name="Chang Y."/>
            <person name="Wang Y."/>
            <person name="Ahrendt S."/>
            <person name="Andreopoulos W."/>
            <person name="Barry K."/>
            <person name="Beard J."/>
            <person name="Benny G.L."/>
            <person name="Blankenship S."/>
            <person name="Bonito G."/>
            <person name="Cuomo C."/>
            <person name="Desiro A."/>
            <person name="Gervers K.A."/>
            <person name="Hundley H."/>
            <person name="Kuo A."/>
            <person name="LaButti K."/>
            <person name="Lang B.F."/>
            <person name="Lipzen A."/>
            <person name="O'Donnell K."/>
            <person name="Pangilinan J."/>
            <person name="Reynolds N."/>
            <person name="Sandor L."/>
            <person name="Smith M.W."/>
            <person name="Tsang A."/>
            <person name="Grigoriev I.V."/>
            <person name="Stajich J.E."/>
            <person name="Spatafora J.W."/>
        </authorList>
    </citation>
    <scope>NUCLEOTIDE SEQUENCE</scope>
    <source>
        <strain evidence="1">RSA 2281</strain>
    </source>
</reference>
<evidence type="ECO:0008006" key="3">
    <source>
        <dbReference type="Google" id="ProtNLM"/>
    </source>
</evidence>
<dbReference type="AlphaFoldDB" id="A0AAD5K3D7"/>
<dbReference type="Proteomes" id="UP001209540">
    <property type="component" value="Unassembled WGS sequence"/>
</dbReference>
<comment type="caution">
    <text evidence="1">The sequence shown here is derived from an EMBL/GenBank/DDBJ whole genome shotgun (WGS) entry which is preliminary data.</text>
</comment>
<keyword evidence="2" id="KW-1185">Reference proteome</keyword>
<organism evidence="1 2">
    <name type="scientific">Phascolomyces articulosus</name>
    <dbReference type="NCBI Taxonomy" id="60185"/>
    <lineage>
        <taxon>Eukaryota</taxon>
        <taxon>Fungi</taxon>
        <taxon>Fungi incertae sedis</taxon>
        <taxon>Mucoromycota</taxon>
        <taxon>Mucoromycotina</taxon>
        <taxon>Mucoromycetes</taxon>
        <taxon>Mucorales</taxon>
        <taxon>Lichtheimiaceae</taxon>
        <taxon>Phascolomyces</taxon>
    </lineage>
</organism>
<name>A0AAD5K3D7_9FUNG</name>
<accession>A0AAD5K3D7</accession>
<dbReference type="EMBL" id="JAIXMP010000028">
    <property type="protein sequence ID" value="KAI9252350.1"/>
    <property type="molecule type" value="Genomic_DNA"/>
</dbReference>
<sequence>MDVGESSKAAIERANKRKSMAADQVWDKVFGYLCPSQLARVSMASPYFKAVVEQMEIWEKIANRALPKCKAIPKRKSMKTYYGRIIFKSNIICENCYKCTNGSRAALPVYSSVHKKGINMCLGCRQKHYKEFPNLIFPMIPKCGGKVDIEAQGGFRNKEIQKEKEIYLGTNANMKEKEAPVEYGLESIPEKTATEYIHTGKQGIFNEATEKQVSFCSSQRHNHSI</sequence>
<evidence type="ECO:0000313" key="2">
    <source>
        <dbReference type="Proteomes" id="UP001209540"/>
    </source>
</evidence>